<dbReference type="EMBL" id="JBHFFA010000005">
    <property type="protein sequence ID" value="KAL2623744.1"/>
    <property type="molecule type" value="Genomic_DNA"/>
</dbReference>
<dbReference type="Proteomes" id="UP001605036">
    <property type="component" value="Unassembled WGS sequence"/>
</dbReference>
<comment type="caution">
    <text evidence="2">The sequence shown here is derived from an EMBL/GenBank/DDBJ whole genome shotgun (WGS) entry which is preliminary data.</text>
</comment>
<feature type="region of interest" description="Disordered" evidence="1">
    <location>
        <begin position="30"/>
        <end position="50"/>
    </location>
</feature>
<organism evidence="2 3">
    <name type="scientific">Riccia fluitans</name>
    <dbReference type="NCBI Taxonomy" id="41844"/>
    <lineage>
        <taxon>Eukaryota</taxon>
        <taxon>Viridiplantae</taxon>
        <taxon>Streptophyta</taxon>
        <taxon>Embryophyta</taxon>
        <taxon>Marchantiophyta</taxon>
        <taxon>Marchantiopsida</taxon>
        <taxon>Marchantiidae</taxon>
        <taxon>Marchantiales</taxon>
        <taxon>Ricciaceae</taxon>
        <taxon>Riccia</taxon>
    </lineage>
</organism>
<name>A0ABD1YAF0_9MARC</name>
<proteinExistence type="predicted"/>
<keyword evidence="3" id="KW-1185">Reference proteome</keyword>
<protein>
    <submittedName>
        <fullName evidence="2">Uncharacterized protein</fullName>
    </submittedName>
</protein>
<gene>
    <name evidence="2" type="ORF">R1flu_007989</name>
</gene>
<evidence type="ECO:0000313" key="3">
    <source>
        <dbReference type="Proteomes" id="UP001605036"/>
    </source>
</evidence>
<evidence type="ECO:0000313" key="2">
    <source>
        <dbReference type="EMBL" id="KAL2623744.1"/>
    </source>
</evidence>
<dbReference type="AlphaFoldDB" id="A0ABD1YAF0"/>
<evidence type="ECO:0000256" key="1">
    <source>
        <dbReference type="SAM" id="MobiDB-lite"/>
    </source>
</evidence>
<reference evidence="2 3" key="1">
    <citation type="submission" date="2024-09" db="EMBL/GenBank/DDBJ databases">
        <title>Chromosome-scale assembly of Riccia fluitans.</title>
        <authorList>
            <person name="Paukszto L."/>
            <person name="Sawicki J."/>
            <person name="Karawczyk K."/>
            <person name="Piernik-Szablinska J."/>
            <person name="Szczecinska M."/>
            <person name="Mazdziarz M."/>
        </authorList>
    </citation>
    <scope>NUCLEOTIDE SEQUENCE [LARGE SCALE GENOMIC DNA]</scope>
    <source>
        <strain evidence="2">Rf_01</strain>
        <tissue evidence="2">Aerial parts of the thallus</tissue>
    </source>
</reference>
<sequence length="169" mass="19022">MLAGTGPRTTSMNVGREFLKMLKLLPRDGAAAVSKSKPKRLGGSIESLSQHPPDESGVLVHGLIFFFFLLKCGTEPWPNFIAIETKSTEGDQQVGKYTEKETAGKKFHAEEIRQRRTLSQPYFKSVQSGKDSGQLCQGQWIKKRPTQSYRDSRTMWIKTGNDKRTLKDT</sequence>
<accession>A0ABD1YAF0</accession>